<evidence type="ECO:0000313" key="2">
    <source>
        <dbReference type="EMBL" id="EKX64042.1"/>
    </source>
</evidence>
<comment type="caution">
    <text evidence="2">The sequence shown here is derived from an EMBL/GenBank/DDBJ whole genome shotgun (WGS) entry which is preliminary data.</text>
</comment>
<sequence>MMAHTVEWKVRLYLFEEEGTTKARVVLNTGTNEFTGHGDAHRNPADMDVPEIGDELAAGRAMHDLGRQLVDVAERDIEGVSPPATGPSARPETGWPLPDEIRGG</sequence>
<evidence type="ECO:0000256" key="1">
    <source>
        <dbReference type="SAM" id="MobiDB-lite"/>
    </source>
</evidence>
<evidence type="ECO:0008006" key="4">
    <source>
        <dbReference type="Google" id="ProtNLM"/>
    </source>
</evidence>
<dbReference type="Gene3D" id="3.30.160.240">
    <property type="entry name" value="Rv1738"/>
    <property type="match status" value="1"/>
</dbReference>
<proteinExistence type="predicted"/>
<name>L1KTS9_9ACTN</name>
<feature type="region of interest" description="Disordered" evidence="1">
    <location>
        <begin position="75"/>
        <end position="104"/>
    </location>
</feature>
<gene>
    <name evidence="2" type="ORF">STRIP9103_07551</name>
</gene>
<dbReference type="Proteomes" id="UP000010411">
    <property type="component" value="Unassembled WGS sequence"/>
</dbReference>
<dbReference type="EMBL" id="AEJC01000397">
    <property type="protein sequence ID" value="EKX64042.1"/>
    <property type="molecule type" value="Genomic_DNA"/>
</dbReference>
<evidence type="ECO:0000313" key="3">
    <source>
        <dbReference type="Proteomes" id="UP000010411"/>
    </source>
</evidence>
<dbReference type="SUPFAM" id="SSF143212">
    <property type="entry name" value="Rv2632c-like"/>
    <property type="match status" value="1"/>
</dbReference>
<organism evidence="2 3">
    <name type="scientific">Streptomyces ipomoeae 91-03</name>
    <dbReference type="NCBI Taxonomy" id="698759"/>
    <lineage>
        <taxon>Bacteria</taxon>
        <taxon>Bacillati</taxon>
        <taxon>Actinomycetota</taxon>
        <taxon>Actinomycetes</taxon>
        <taxon>Kitasatosporales</taxon>
        <taxon>Streptomycetaceae</taxon>
        <taxon>Streptomyces</taxon>
    </lineage>
</organism>
<dbReference type="InterPro" id="IPR015057">
    <property type="entry name" value="Rv2632c-like"/>
</dbReference>
<dbReference type="PATRIC" id="fig|698759.3.peg.5235"/>
<dbReference type="Pfam" id="PF08962">
    <property type="entry name" value="Rv2632c-like"/>
    <property type="match status" value="1"/>
</dbReference>
<dbReference type="InterPro" id="IPR038070">
    <property type="entry name" value="Rv2632c-like_sf"/>
</dbReference>
<protein>
    <recommendedName>
        <fullName evidence="4">DUF1876 domain-containing protein</fullName>
    </recommendedName>
</protein>
<keyword evidence="3" id="KW-1185">Reference proteome</keyword>
<dbReference type="AlphaFoldDB" id="L1KTS9"/>
<reference evidence="2" key="1">
    <citation type="submission" date="2012-11" db="EMBL/GenBank/DDBJ databases">
        <authorList>
            <person name="Huguet-Tapia J.C."/>
            <person name="Durkin A.S."/>
            <person name="Pettis G.S."/>
            <person name="Badger J.H."/>
        </authorList>
    </citation>
    <scope>NUCLEOTIDE SEQUENCE [LARGE SCALE GENOMIC DNA]</scope>
    <source>
        <strain evidence="2">91-03</strain>
    </source>
</reference>
<accession>L1KTS9</accession>